<proteinExistence type="predicted"/>
<sequence length="75" mass="8023">MKKKIAPVIVAIVVSLLITLWAVSGLLGTANLDGFAPMGLFFLLAGIGAIGVLIAVLVIRLKEIDQEDEDDLKKY</sequence>
<gene>
    <name evidence="3" type="ORF">E5259_22530</name>
    <name evidence="2" type="ORF">PMF13cell1_02142</name>
</gene>
<dbReference type="Proteomes" id="UP000515789">
    <property type="component" value="Chromosome"/>
</dbReference>
<protein>
    <submittedName>
        <fullName evidence="2">Uncharacterized protein</fullName>
    </submittedName>
</protein>
<evidence type="ECO:0000256" key="1">
    <source>
        <dbReference type="SAM" id="Phobius"/>
    </source>
</evidence>
<dbReference type="KEGG" id="bpro:PMF13cell1_02142"/>
<reference evidence="3 5" key="2">
    <citation type="submission" date="2019-04" db="EMBL/GenBank/DDBJ databases">
        <authorList>
            <person name="Schori C."/>
            <person name="Ahrens C."/>
        </authorList>
    </citation>
    <scope>NUCLEOTIDE SEQUENCE [LARGE SCALE GENOMIC DNA]</scope>
    <source>
        <strain evidence="3 5">DSM 2950</strain>
    </source>
</reference>
<evidence type="ECO:0000313" key="2">
    <source>
        <dbReference type="EMBL" id="QBE96595.1"/>
    </source>
</evidence>
<dbReference type="EMBL" id="CP035945">
    <property type="protein sequence ID" value="QBE96595.1"/>
    <property type="molecule type" value="Genomic_DNA"/>
</dbReference>
<evidence type="ECO:0000313" key="3">
    <source>
        <dbReference type="EMBL" id="QMW80135.1"/>
    </source>
</evidence>
<keyword evidence="1" id="KW-0472">Membrane</keyword>
<evidence type="ECO:0000313" key="4">
    <source>
        <dbReference type="Proteomes" id="UP000289794"/>
    </source>
</evidence>
<dbReference type="AlphaFoldDB" id="A0A4P6LXQ7"/>
<dbReference type="GeneID" id="75054442"/>
<accession>A0A4P6LXQ7</accession>
<dbReference type="EMBL" id="CP039126">
    <property type="protein sequence ID" value="QMW80135.1"/>
    <property type="molecule type" value="Genomic_DNA"/>
</dbReference>
<reference evidence="2 4" key="1">
    <citation type="submission" date="2019-01" db="EMBL/GenBank/DDBJ databases">
        <title>PMF-metabolizing Aryl O-demethylase.</title>
        <authorList>
            <person name="Kim M."/>
        </authorList>
    </citation>
    <scope>NUCLEOTIDE SEQUENCE [LARGE SCALE GENOMIC DNA]</scope>
    <source>
        <strain evidence="2 4">PMF1</strain>
    </source>
</reference>
<keyword evidence="1" id="KW-0812">Transmembrane</keyword>
<dbReference type="RefSeq" id="WP_018594296.1">
    <property type="nucleotide sequence ID" value="NZ_AP031416.1"/>
</dbReference>
<organism evidence="2 4">
    <name type="scientific">Blautia producta</name>
    <dbReference type="NCBI Taxonomy" id="33035"/>
    <lineage>
        <taxon>Bacteria</taxon>
        <taxon>Bacillati</taxon>
        <taxon>Bacillota</taxon>
        <taxon>Clostridia</taxon>
        <taxon>Lachnospirales</taxon>
        <taxon>Lachnospiraceae</taxon>
        <taxon>Blautia</taxon>
    </lineage>
</organism>
<dbReference type="Proteomes" id="UP000289794">
    <property type="component" value="Chromosome"/>
</dbReference>
<feature type="transmembrane region" description="Helical" evidence="1">
    <location>
        <begin position="35"/>
        <end position="59"/>
    </location>
</feature>
<name>A0A4P6LXQ7_9FIRM</name>
<keyword evidence="1" id="KW-1133">Transmembrane helix</keyword>
<evidence type="ECO:0000313" key="5">
    <source>
        <dbReference type="Proteomes" id="UP000515789"/>
    </source>
</evidence>